<comment type="similarity">
    <text evidence="3 11">Belongs to the glucose-6-phosphate dehydrogenase family.</text>
</comment>
<dbReference type="PRINTS" id="PR00079">
    <property type="entry name" value="G6PDHDRGNASE"/>
</dbReference>
<dbReference type="InterPro" id="IPR019796">
    <property type="entry name" value="G6P_DH_AS"/>
</dbReference>
<evidence type="ECO:0000259" key="13">
    <source>
        <dbReference type="Pfam" id="PF02781"/>
    </source>
</evidence>
<dbReference type="GO" id="GO:0009051">
    <property type="term" value="P:pentose-phosphate shunt, oxidative branch"/>
    <property type="evidence" value="ECO:0007669"/>
    <property type="project" value="TreeGrafter"/>
</dbReference>
<organism evidence="14 15">
    <name type="scientific">Ditylenchus dipsaci</name>
    <dbReference type="NCBI Taxonomy" id="166011"/>
    <lineage>
        <taxon>Eukaryota</taxon>
        <taxon>Metazoa</taxon>
        <taxon>Ecdysozoa</taxon>
        <taxon>Nematoda</taxon>
        <taxon>Chromadorea</taxon>
        <taxon>Rhabditida</taxon>
        <taxon>Tylenchina</taxon>
        <taxon>Tylenchomorpha</taxon>
        <taxon>Sphaerularioidea</taxon>
        <taxon>Anguinidae</taxon>
        <taxon>Anguininae</taxon>
        <taxon>Ditylenchus</taxon>
    </lineage>
</organism>
<evidence type="ECO:0000256" key="3">
    <source>
        <dbReference type="ARBA" id="ARBA00009975"/>
    </source>
</evidence>
<dbReference type="AlphaFoldDB" id="A0A915E6N9"/>
<dbReference type="GO" id="GO:0006006">
    <property type="term" value="P:glucose metabolic process"/>
    <property type="evidence" value="ECO:0007669"/>
    <property type="project" value="UniProtKB-KW"/>
</dbReference>
<proteinExistence type="inferred from homology"/>
<keyword evidence="14" id="KW-1185">Reference proteome</keyword>
<keyword evidence="8 11" id="KW-0560">Oxidoreductase</keyword>
<comment type="function">
    <text evidence="1">Cytosolic glucose-6-phosphate dehydrogenase that catalyzes the first and rate-limiting step of the oxidative branch within the pentose phosphate pathway/shunt, an alternative route to glycolysis for the dissimilation of carbohydrates and a major source of reducing power and metabolic intermediates for fatty acid and nucleic acid biosynthetic processes.</text>
</comment>
<evidence type="ECO:0000256" key="4">
    <source>
        <dbReference type="ARBA" id="ARBA00013019"/>
    </source>
</evidence>
<dbReference type="Gene3D" id="3.40.50.720">
    <property type="entry name" value="NAD(P)-binding Rossmann-like Domain"/>
    <property type="match status" value="1"/>
</dbReference>
<sequence>MLSPSSLSTEEELRQRVLSESEPLLPQTIQFIKDSLKKYDSCDFEKPHVFVVFGASGDLAKKKIYPTLWWLFRDGLLPRDILFVGYARSKLETEKSKFEEFIQRCSYISGQYDASGGFVQLNTAIVQMEHTFKKPINRLFYLALPPNVFEPVTYHIKQECMSQKDAWVRIIIEKPFGHDDKSSAKLSEHLAGLFTEDQLYRIDHYLGKEMVQNLVILRFGNRFIAPSWNRDNIACVSIIFKEDFGTQGRGGYFDKSGIIRDVMQNHLMQILSLVAMEKPASLSADDVRNEKVKVLKNIRPVELQDVILGQYVGNPEGEDEDARMSYLDDPTVPNDSVTPTFATALLRVHNERWEGVPFFLRCGKALNERKAEVRIQFKEVAGDIFPAGALKRDELVVRVQPNEAVYMKLNTKRPGFGFDAEETELELTLSSRYKDIRFPDAYERLFFDLFGGFQYNFVRADELEHAWRIFTPLLKQIENEKVQPEKYMFGSRGPESSDKMMTENGYQFTGTYKWPQPSNKL</sequence>
<keyword evidence="7 11" id="KW-0521">NADP</keyword>
<dbReference type="GO" id="GO:0005829">
    <property type="term" value="C:cytosol"/>
    <property type="evidence" value="ECO:0007669"/>
    <property type="project" value="TreeGrafter"/>
</dbReference>
<dbReference type="SUPFAM" id="SSF55347">
    <property type="entry name" value="Glyceraldehyde-3-phosphate dehydrogenase-like, C-terminal domain"/>
    <property type="match status" value="1"/>
</dbReference>
<evidence type="ECO:0000256" key="8">
    <source>
        <dbReference type="ARBA" id="ARBA00023002"/>
    </source>
</evidence>
<reference evidence="15" key="1">
    <citation type="submission" date="2022-11" db="UniProtKB">
        <authorList>
            <consortium name="WormBaseParasite"/>
        </authorList>
    </citation>
    <scope>IDENTIFICATION</scope>
</reference>
<accession>A0A915E6N9</accession>
<feature type="domain" description="Glucose-6-phosphate dehydrogenase C-terminal" evidence="13">
    <location>
        <begin position="216"/>
        <end position="508"/>
    </location>
</feature>
<dbReference type="PANTHER" id="PTHR23429">
    <property type="entry name" value="GLUCOSE-6-PHOSPHATE 1-DEHYDROGENASE G6PD"/>
    <property type="match status" value="1"/>
</dbReference>
<dbReference type="GO" id="GO:0004345">
    <property type="term" value="F:glucose-6-phosphate dehydrogenase activity"/>
    <property type="evidence" value="ECO:0007669"/>
    <property type="project" value="UniProtKB-EC"/>
</dbReference>
<dbReference type="Pfam" id="PF00479">
    <property type="entry name" value="G6PD_N"/>
    <property type="match status" value="1"/>
</dbReference>
<evidence type="ECO:0000259" key="12">
    <source>
        <dbReference type="Pfam" id="PF00479"/>
    </source>
</evidence>
<comment type="pathway">
    <text evidence="2 11">Carbohydrate degradation; pentose phosphate pathway; D-ribulose 5-phosphate from D-glucose 6-phosphate (oxidative stage): step 1/3.</text>
</comment>
<keyword evidence="9 11" id="KW-0119">Carbohydrate metabolism</keyword>
<dbReference type="InterPro" id="IPR036291">
    <property type="entry name" value="NAD(P)-bd_dom_sf"/>
</dbReference>
<dbReference type="NCBIfam" id="TIGR00871">
    <property type="entry name" value="zwf"/>
    <property type="match status" value="1"/>
</dbReference>
<dbReference type="HAMAP" id="MF_00966">
    <property type="entry name" value="G6PD"/>
    <property type="match status" value="1"/>
</dbReference>
<name>A0A915E6N9_9BILA</name>
<evidence type="ECO:0000256" key="1">
    <source>
        <dbReference type="ARBA" id="ARBA00002914"/>
    </source>
</evidence>
<keyword evidence="6 11" id="KW-0313">Glucose metabolism</keyword>
<dbReference type="InterPro" id="IPR022674">
    <property type="entry name" value="G6P_DH_NAD-bd"/>
</dbReference>
<dbReference type="PANTHER" id="PTHR23429:SF0">
    <property type="entry name" value="GLUCOSE-6-PHOSPHATE 1-DEHYDROGENASE"/>
    <property type="match status" value="1"/>
</dbReference>
<evidence type="ECO:0000256" key="6">
    <source>
        <dbReference type="ARBA" id="ARBA00022526"/>
    </source>
</evidence>
<evidence type="ECO:0000256" key="9">
    <source>
        <dbReference type="ARBA" id="ARBA00023277"/>
    </source>
</evidence>
<feature type="domain" description="Glucose-6-phosphate dehydrogenase NAD-binding" evidence="12">
    <location>
        <begin position="94"/>
        <end position="213"/>
    </location>
</feature>
<dbReference type="SUPFAM" id="SSF51735">
    <property type="entry name" value="NAD(P)-binding Rossmann-fold domains"/>
    <property type="match status" value="1"/>
</dbReference>
<evidence type="ECO:0000313" key="14">
    <source>
        <dbReference type="Proteomes" id="UP000887574"/>
    </source>
</evidence>
<protein>
    <recommendedName>
        <fullName evidence="5 11">Glucose-6-phosphate 1-dehydrogenase</fullName>
        <ecNumber evidence="4 11">1.1.1.49</ecNumber>
    </recommendedName>
</protein>
<dbReference type="Proteomes" id="UP000887574">
    <property type="component" value="Unplaced"/>
</dbReference>
<comment type="catalytic activity">
    <reaction evidence="10">
        <text>D-glucose 6-phosphate + NADP(+) = 6-phospho-D-glucono-1,5-lactone + NADPH + H(+)</text>
        <dbReference type="Rhea" id="RHEA:15841"/>
        <dbReference type="ChEBI" id="CHEBI:15378"/>
        <dbReference type="ChEBI" id="CHEBI:57783"/>
        <dbReference type="ChEBI" id="CHEBI:57955"/>
        <dbReference type="ChEBI" id="CHEBI:58349"/>
        <dbReference type="ChEBI" id="CHEBI:61548"/>
        <dbReference type="EC" id="1.1.1.49"/>
    </reaction>
    <physiologicalReaction direction="left-to-right" evidence="10">
        <dbReference type="Rhea" id="RHEA:15842"/>
    </physiologicalReaction>
</comment>
<dbReference type="EC" id="1.1.1.49" evidence="4 11"/>
<dbReference type="Pfam" id="PF02781">
    <property type="entry name" value="G6PD_C"/>
    <property type="match status" value="1"/>
</dbReference>
<evidence type="ECO:0000256" key="7">
    <source>
        <dbReference type="ARBA" id="ARBA00022857"/>
    </source>
</evidence>
<evidence type="ECO:0000256" key="2">
    <source>
        <dbReference type="ARBA" id="ARBA00004937"/>
    </source>
</evidence>
<evidence type="ECO:0000256" key="11">
    <source>
        <dbReference type="RuleBase" id="RU362120"/>
    </source>
</evidence>
<evidence type="ECO:0000256" key="10">
    <source>
        <dbReference type="ARBA" id="ARBA00047696"/>
    </source>
</evidence>
<dbReference type="WBParaSite" id="jg26333">
    <property type="protein sequence ID" value="jg26333"/>
    <property type="gene ID" value="jg26333"/>
</dbReference>
<dbReference type="Gene3D" id="3.30.360.10">
    <property type="entry name" value="Dihydrodipicolinate Reductase, domain 2"/>
    <property type="match status" value="1"/>
</dbReference>
<comment type="function">
    <text evidence="11">Catalyzes the rate-limiting step of the oxidative pentose-phosphate pathway, which represents a route for the dissimilation of carbohydrates besides glycolysis.</text>
</comment>
<evidence type="ECO:0000313" key="15">
    <source>
        <dbReference type="WBParaSite" id="jg26333"/>
    </source>
</evidence>
<dbReference type="GO" id="GO:0050661">
    <property type="term" value="F:NADP binding"/>
    <property type="evidence" value="ECO:0007669"/>
    <property type="project" value="InterPro"/>
</dbReference>
<dbReference type="InterPro" id="IPR001282">
    <property type="entry name" value="G6P_DH"/>
</dbReference>
<dbReference type="PIRSF" id="PIRSF000110">
    <property type="entry name" value="G6PD"/>
    <property type="match status" value="1"/>
</dbReference>
<dbReference type="InterPro" id="IPR022675">
    <property type="entry name" value="G6P_DH_C"/>
</dbReference>
<dbReference type="PROSITE" id="PS00069">
    <property type="entry name" value="G6P_DEHYDROGENASE"/>
    <property type="match status" value="1"/>
</dbReference>
<evidence type="ECO:0000256" key="5">
    <source>
        <dbReference type="ARBA" id="ARBA00020444"/>
    </source>
</evidence>